<evidence type="ECO:0000259" key="1">
    <source>
        <dbReference type="Pfam" id="PF12697"/>
    </source>
</evidence>
<feature type="domain" description="AB hydrolase-1" evidence="1">
    <location>
        <begin position="64"/>
        <end position="298"/>
    </location>
</feature>
<dbReference type="InterPro" id="IPR029058">
    <property type="entry name" value="AB_hydrolase_fold"/>
</dbReference>
<dbReference type="RefSeq" id="WP_079728329.1">
    <property type="nucleotide sequence ID" value="NZ_FUZP01000002.1"/>
</dbReference>
<dbReference type="SUPFAM" id="SSF53474">
    <property type="entry name" value="alpha/beta-Hydrolases"/>
    <property type="match status" value="1"/>
</dbReference>
<dbReference type="OrthoDB" id="63519at2"/>
<organism evidence="2 3">
    <name type="scientific">Okibacterium fritillariae</name>
    <dbReference type="NCBI Taxonomy" id="123320"/>
    <lineage>
        <taxon>Bacteria</taxon>
        <taxon>Bacillati</taxon>
        <taxon>Actinomycetota</taxon>
        <taxon>Actinomycetes</taxon>
        <taxon>Micrococcales</taxon>
        <taxon>Microbacteriaceae</taxon>
        <taxon>Okibacterium</taxon>
    </lineage>
</organism>
<dbReference type="InterPro" id="IPR000073">
    <property type="entry name" value="AB_hydrolase_1"/>
</dbReference>
<dbReference type="STRING" id="123320.SAMN06309945_2289"/>
<dbReference type="Gene3D" id="3.40.50.1820">
    <property type="entry name" value="alpha/beta hydrolase"/>
    <property type="match status" value="1"/>
</dbReference>
<accession>A0A1T5KIS0</accession>
<evidence type="ECO:0000313" key="2">
    <source>
        <dbReference type="EMBL" id="SKC63573.1"/>
    </source>
</evidence>
<dbReference type="EMBL" id="FUZP01000002">
    <property type="protein sequence ID" value="SKC63573.1"/>
    <property type="molecule type" value="Genomic_DNA"/>
</dbReference>
<dbReference type="Proteomes" id="UP000190857">
    <property type="component" value="Unassembled WGS sequence"/>
</dbReference>
<keyword evidence="3" id="KW-1185">Reference proteome</keyword>
<dbReference type="Pfam" id="PF12697">
    <property type="entry name" value="Abhydrolase_6"/>
    <property type="match status" value="1"/>
</dbReference>
<dbReference type="GO" id="GO:0003824">
    <property type="term" value="F:catalytic activity"/>
    <property type="evidence" value="ECO:0007669"/>
    <property type="project" value="UniProtKB-ARBA"/>
</dbReference>
<dbReference type="AlphaFoldDB" id="A0A1T5KIS0"/>
<gene>
    <name evidence="2" type="ORF">SAMN06309945_2289</name>
</gene>
<name>A0A1T5KIS0_9MICO</name>
<protein>
    <submittedName>
        <fullName evidence="2">Pimeloyl-ACP methyl ester carboxylesterase</fullName>
    </submittedName>
</protein>
<dbReference type="InterPro" id="IPR050228">
    <property type="entry name" value="Carboxylesterase_BioH"/>
</dbReference>
<dbReference type="PANTHER" id="PTHR43194:SF2">
    <property type="entry name" value="PEROXISOMAL MEMBRANE PROTEIN LPX1"/>
    <property type="match status" value="1"/>
</dbReference>
<proteinExistence type="predicted"/>
<sequence length="321" mass="34858">MTLDHSDVDGPDEFRFLAGELEHRGIRNTPEHVPLPGRRDSVIDPDGRAISYLQWGDGGPEVTFLHGAGLNAHTWDATVQALGQNAVAVDLPGHGDSAWRDDADYSPATNARSLRPLIERVTDGPGPQVLVGQSLGGLTAAVIAAEDRASVDALVIVDITPGLHEQGAQSVRDFLQAPEPFRSRDEIVDRAIAFGIGTDRRALERGVWLNTREQPDGTIIFKHHLANLGDRVPLTFELASVWASFERLDIPVLLVRASHGFLDDATEREFLDRVPGSRSVRIEAGHNVQEFAHVRLAEAIRDFVDESAPIPAQVPASGTLS</sequence>
<evidence type="ECO:0000313" key="3">
    <source>
        <dbReference type="Proteomes" id="UP000190857"/>
    </source>
</evidence>
<reference evidence="2 3" key="1">
    <citation type="submission" date="2017-02" db="EMBL/GenBank/DDBJ databases">
        <authorList>
            <person name="Peterson S.W."/>
        </authorList>
    </citation>
    <scope>NUCLEOTIDE SEQUENCE [LARGE SCALE GENOMIC DNA]</scope>
    <source>
        <strain evidence="2 3">VKM Ac-2059</strain>
    </source>
</reference>
<dbReference type="PANTHER" id="PTHR43194">
    <property type="entry name" value="HYDROLASE ALPHA/BETA FOLD FAMILY"/>
    <property type="match status" value="1"/>
</dbReference>